<sequence length="513" mass="54922">MTSTHPSAAASACIHTLFDQRLASAPQEVFLYAPEREWTFADLGTLVDALAREMQAHGVVEGDRVLIVAENCPEHVALILACSRIGAWSCGVNARMSRGEIRAFIAKADPRLVYFTAGVSDVAAGHAQDAAAVPSVVAGLSRSPVRTQALAEPAPLAQQVAAVIFTSGTTGTPKGVLVSHAGLLQFARVSSQSRALGPQDRSYAYLPMTHIFGLGTVLMASLYAGAGLLMRSRFDPANVFEALAHHGLSNLQGPPAMFTRLLAWLDAQGIEQPAAPQLRYVYTGAAPLDMALKHAVQRRFGQPLHHGYGLSEYAGALCLVPRGSQREDTSAGYLVEGAELRIVDSEGRDLPAGERGEIWMRGVGLMPGYFRDPEATAQVMQPGGWYASGDLGYQDADGALYVVGRLKEMIIRSGFNVYPGEVEAVLNSHPAIQRSAVVGQRESDGNEAIWAFYEVRPGTASTPDGLRAALHAHVAEHLAPYKRPSHFIAMDSLPMTQSGKVLKRSLLEQAPQP</sequence>
<dbReference type="EMBL" id="SLXH01000026">
    <property type="protein sequence ID" value="TCP15037.1"/>
    <property type="molecule type" value="Genomic_DNA"/>
</dbReference>
<dbReference type="RefSeq" id="WP_119014081.1">
    <property type="nucleotide sequence ID" value="NZ_QXNC01000027.1"/>
</dbReference>
<dbReference type="Proteomes" id="UP000295182">
    <property type="component" value="Unassembled WGS sequence"/>
</dbReference>
<evidence type="ECO:0000313" key="4">
    <source>
        <dbReference type="EMBL" id="TCP15037.1"/>
    </source>
</evidence>
<dbReference type="InterPro" id="IPR045851">
    <property type="entry name" value="AMP-bd_C_sf"/>
</dbReference>
<comment type="caution">
    <text evidence="4">The sequence shown here is derived from an EMBL/GenBank/DDBJ whole genome shotgun (WGS) entry which is preliminary data.</text>
</comment>
<dbReference type="InterPro" id="IPR020845">
    <property type="entry name" value="AMP-binding_CS"/>
</dbReference>
<organism evidence="4 5">
    <name type="scientific">Simplicispira metamorpha</name>
    <dbReference type="NCBI Taxonomy" id="80881"/>
    <lineage>
        <taxon>Bacteria</taxon>
        <taxon>Pseudomonadati</taxon>
        <taxon>Pseudomonadota</taxon>
        <taxon>Betaproteobacteria</taxon>
        <taxon>Burkholderiales</taxon>
        <taxon>Comamonadaceae</taxon>
        <taxon>Simplicispira</taxon>
    </lineage>
</organism>
<keyword evidence="1" id="KW-1133">Transmembrane helix</keyword>
<dbReference type="PROSITE" id="PS00455">
    <property type="entry name" value="AMP_BINDING"/>
    <property type="match status" value="1"/>
</dbReference>
<evidence type="ECO:0000313" key="5">
    <source>
        <dbReference type="Proteomes" id="UP000295182"/>
    </source>
</evidence>
<keyword evidence="5" id="KW-1185">Reference proteome</keyword>
<name>A0A4R2N424_9BURK</name>
<gene>
    <name evidence="4" type="ORF">EV674_12633</name>
</gene>
<dbReference type="GO" id="GO:0016878">
    <property type="term" value="F:acid-thiol ligase activity"/>
    <property type="evidence" value="ECO:0007669"/>
    <property type="project" value="UniProtKB-ARBA"/>
</dbReference>
<keyword evidence="1" id="KW-0812">Transmembrane</keyword>
<dbReference type="OrthoDB" id="9766486at2"/>
<dbReference type="SUPFAM" id="SSF56801">
    <property type="entry name" value="Acetyl-CoA synthetase-like"/>
    <property type="match status" value="1"/>
</dbReference>
<dbReference type="InterPro" id="IPR050237">
    <property type="entry name" value="ATP-dep_AMP-bd_enzyme"/>
</dbReference>
<dbReference type="InterPro" id="IPR042099">
    <property type="entry name" value="ANL_N_sf"/>
</dbReference>
<dbReference type="PANTHER" id="PTHR43767:SF1">
    <property type="entry name" value="NONRIBOSOMAL PEPTIDE SYNTHASE PES1 (EUROFUNG)-RELATED"/>
    <property type="match status" value="1"/>
</dbReference>
<evidence type="ECO:0000259" key="2">
    <source>
        <dbReference type="Pfam" id="PF00501"/>
    </source>
</evidence>
<evidence type="ECO:0000256" key="1">
    <source>
        <dbReference type="SAM" id="Phobius"/>
    </source>
</evidence>
<reference evidence="4 5" key="1">
    <citation type="submission" date="2019-03" db="EMBL/GenBank/DDBJ databases">
        <title>Genomic Encyclopedia of Type Strains, Phase IV (KMG-IV): sequencing the most valuable type-strain genomes for metagenomic binning, comparative biology and taxonomic classification.</title>
        <authorList>
            <person name="Goeker M."/>
        </authorList>
    </citation>
    <scope>NUCLEOTIDE SEQUENCE [LARGE SCALE GENOMIC DNA]</scope>
    <source>
        <strain evidence="4 5">DSM 1837</strain>
    </source>
</reference>
<keyword evidence="4" id="KW-0436">Ligase</keyword>
<dbReference type="Pfam" id="PF00501">
    <property type="entry name" value="AMP-binding"/>
    <property type="match status" value="1"/>
</dbReference>
<feature type="domain" description="AMP-binding enzyme C-terminal" evidence="3">
    <location>
        <begin position="421"/>
        <end position="500"/>
    </location>
</feature>
<protein>
    <submittedName>
        <fullName evidence="4">Acyl-CoA synthetase (AMP-forming)/AMP-acid ligase II</fullName>
    </submittedName>
</protein>
<dbReference type="Pfam" id="PF13193">
    <property type="entry name" value="AMP-binding_C"/>
    <property type="match status" value="1"/>
</dbReference>
<dbReference type="Gene3D" id="3.30.300.30">
    <property type="match status" value="1"/>
</dbReference>
<dbReference type="InterPro" id="IPR000873">
    <property type="entry name" value="AMP-dep_synth/lig_dom"/>
</dbReference>
<accession>A0A4R2N424</accession>
<dbReference type="AlphaFoldDB" id="A0A4R2N424"/>
<dbReference type="Gene3D" id="3.40.50.12780">
    <property type="entry name" value="N-terminal domain of ligase-like"/>
    <property type="match status" value="1"/>
</dbReference>
<proteinExistence type="predicted"/>
<keyword evidence="1" id="KW-0472">Membrane</keyword>
<evidence type="ECO:0000259" key="3">
    <source>
        <dbReference type="Pfam" id="PF13193"/>
    </source>
</evidence>
<feature type="transmembrane region" description="Helical" evidence="1">
    <location>
        <begin position="203"/>
        <end position="224"/>
    </location>
</feature>
<dbReference type="InterPro" id="IPR025110">
    <property type="entry name" value="AMP-bd_C"/>
</dbReference>
<dbReference type="PANTHER" id="PTHR43767">
    <property type="entry name" value="LONG-CHAIN-FATTY-ACID--COA LIGASE"/>
    <property type="match status" value="1"/>
</dbReference>
<feature type="domain" description="AMP-dependent synthetase/ligase" evidence="2">
    <location>
        <begin position="18"/>
        <end position="370"/>
    </location>
</feature>